<evidence type="ECO:0000313" key="8">
    <source>
        <dbReference type="EMBL" id="PNQ97550.1"/>
    </source>
</evidence>
<sequence>MKPTILVADDEPSIVLSLQVLLQKAGFAVRIARNGEEALESVAESTPDLILLDAMMPRRDGFDVCQSLRANPAYQALPIIMLTAKSRDVERQKGMALGATDYITKPFSTRDLVTTVRKYLTPEINQGSAPGGTAEPQP</sequence>
<organism evidence="8 9">
    <name type="scientific">Azospirillum argentinense</name>
    <dbReference type="NCBI Taxonomy" id="2970906"/>
    <lineage>
        <taxon>Bacteria</taxon>
        <taxon>Pseudomonadati</taxon>
        <taxon>Pseudomonadota</taxon>
        <taxon>Alphaproteobacteria</taxon>
        <taxon>Rhodospirillales</taxon>
        <taxon>Azospirillaceae</taxon>
        <taxon>Azospirillum</taxon>
    </lineage>
</organism>
<dbReference type="PANTHER" id="PTHR44591:SF3">
    <property type="entry name" value="RESPONSE REGULATORY DOMAIN-CONTAINING PROTEIN"/>
    <property type="match status" value="1"/>
</dbReference>
<dbReference type="Proteomes" id="UP000236268">
    <property type="component" value="Unassembled WGS sequence"/>
</dbReference>
<evidence type="ECO:0000256" key="6">
    <source>
        <dbReference type="PROSITE-ProRule" id="PRU00169"/>
    </source>
</evidence>
<gene>
    <name evidence="8" type="ORF">C1S70_17175</name>
</gene>
<reference evidence="8 9" key="1">
    <citation type="submission" date="2018-01" db="EMBL/GenBank/DDBJ databases">
        <title>Whole genome sequence of Azospirillum brasilense REC3 isolated from strawberry roots.</title>
        <authorList>
            <person name="Fontana C.A."/>
            <person name="Salazar S.M."/>
            <person name="Bassi D."/>
            <person name="Puglisi E."/>
            <person name="Lovaisa N.C."/>
            <person name="Toffoli L.M."/>
            <person name="Pedraza R."/>
            <person name="Cocconcelli P.S."/>
        </authorList>
    </citation>
    <scope>NUCLEOTIDE SEQUENCE [LARGE SCALE GENOMIC DNA]</scope>
    <source>
        <strain evidence="8 9">REC3</strain>
    </source>
</reference>
<keyword evidence="5" id="KW-0804">Transcription</keyword>
<accession>A0A2K1FYC3</accession>
<keyword evidence="3" id="KW-0805">Transcription regulation</keyword>
<proteinExistence type="predicted"/>
<protein>
    <submittedName>
        <fullName evidence="8">Two-component system response regulator</fullName>
    </submittedName>
</protein>
<dbReference type="SUPFAM" id="SSF52172">
    <property type="entry name" value="CheY-like"/>
    <property type="match status" value="1"/>
</dbReference>
<evidence type="ECO:0000256" key="4">
    <source>
        <dbReference type="ARBA" id="ARBA00023125"/>
    </source>
</evidence>
<evidence type="ECO:0000256" key="1">
    <source>
        <dbReference type="ARBA" id="ARBA00022553"/>
    </source>
</evidence>
<dbReference type="Gene3D" id="3.40.50.2300">
    <property type="match status" value="1"/>
</dbReference>
<dbReference type="AlphaFoldDB" id="A0A2K1FYC3"/>
<dbReference type="SMART" id="SM00448">
    <property type="entry name" value="REC"/>
    <property type="match status" value="1"/>
</dbReference>
<keyword evidence="2" id="KW-0902">Two-component regulatory system</keyword>
<dbReference type="InterPro" id="IPR050595">
    <property type="entry name" value="Bact_response_regulator"/>
</dbReference>
<evidence type="ECO:0000313" key="9">
    <source>
        <dbReference type="Proteomes" id="UP000236268"/>
    </source>
</evidence>
<evidence type="ECO:0000259" key="7">
    <source>
        <dbReference type="PROSITE" id="PS50110"/>
    </source>
</evidence>
<dbReference type="GO" id="GO:0000160">
    <property type="term" value="P:phosphorelay signal transduction system"/>
    <property type="evidence" value="ECO:0007669"/>
    <property type="project" value="UniProtKB-KW"/>
</dbReference>
<dbReference type="EMBL" id="POWG01000018">
    <property type="protein sequence ID" value="PNQ97550.1"/>
    <property type="molecule type" value="Genomic_DNA"/>
</dbReference>
<dbReference type="RefSeq" id="WP_103040386.1">
    <property type="nucleotide sequence ID" value="NZ_POWG01000018.1"/>
</dbReference>
<dbReference type="InterPro" id="IPR001789">
    <property type="entry name" value="Sig_transdc_resp-reg_receiver"/>
</dbReference>
<dbReference type="PROSITE" id="PS50110">
    <property type="entry name" value="RESPONSE_REGULATORY"/>
    <property type="match status" value="1"/>
</dbReference>
<dbReference type="Pfam" id="PF00072">
    <property type="entry name" value="Response_reg"/>
    <property type="match status" value="1"/>
</dbReference>
<name>A0A2K1FYC3_9PROT</name>
<evidence type="ECO:0000256" key="2">
    <source>
        <dbReference type="ARBA" id="ARBA00023012"/>
    </source>
</evidence>
<feature type="modified residue" description="4-aspartylphosphate" evidence="6">
    <location>
        <position position="53"/>
    </location>
</feature>
<dbReference type="InterPro" id="IPR011006">
    <property type="entry name" value="CheY-like_superfamily"/>
</dbReference>
<keyword evidence="1 6" id="KW-0597">Phosphoprotein</keyword>
<feature type="domain" description="Response regulatory" evidence="7">
    <location>
        <begin position="4"/>
        <end position="120"/>
    </location>
</feature>
<comment type="caution">
    <text evidence="8">The sequence shown here is derived from an EMBL/GenBank/DDBJ whole genome shotgun (WGS) entry which is preliminary data.</text>
</comment>
<evidence type="ECO:0000256" key="5">
    <source>
        <dbReference type="ARBA" id="ARBA00023163"/>
    </source>
</evidence>
<keyword evidence="4" id="KW-0238">DNA-binding</keyword>
<dbReference type="PANTHER" id="PTHR44591">
    <property type="entry name" value="STRESS RESPONSE REGULATOR PROTEIN 1"/>
    <property type="match status" value="1"/>
</dbReference>
<dbReference type="FunFam" id="3.40.50.2300:FF:000001">
    <property type="entry name" value="DNA-binding response regulator PhoB"/>
    <property type="match status" value="1"/>
</dbReference>
<evidence type="ECO:0000256" key="3">
    <source>
        <dbReference type="ARBA" id="ARBA00023015"/>
    </source>
</evidence>
<dbReference type="GO" id="GO:0003677">
    <property type="term" value="F:DNA binding"/>
    <property type="evidence" value="ECO:0007669"/>
    <property type="project" value="UniProtKB-KW"/>
</dbReference>